<proteinExistence type="predicted"/>
<sequence>MGPAFLSNKARSASQRKHETQIASVFIAISQPLLGVVKSSSTDPFVEVFTDVRNDLSSFTPASASSWSVGGLLRGLSRSRSRSRKHRSRSPLAPVQVRSEPEPCEDSWVHIEEEVPSIIIEDPTGCTHQQPPDGNSSTYQTCSCGRTSSRSRLRAGYTKLRKSLSREALRIRTRVDADDVPIRDNETDERPRGRSIGTRGRSEGSILTPTYNLKAEKEKLLNAIWKNTKGVVHGTLETGVDLLDFVPIPGVKGLVQTILNIWNAFENVDSNRGECIDLIRRCTDILCSLEKLKEMGSEAAEHSAVPFERLSKAFTSVESFVRSLQAQNAASRLLKHKNHSEKLQKCKEQLHDAFQEFQVCSSLDNKLPLLS</sequence>
<organism evidence="1 2">
    <name type="scientific">Pluteus cervinus</name>
    <dbReference type="NCBI Taxonomy" id="181527"/>
    <lineage>
        <taxon>Eukaryota</taxon>
        <taxon>Fungi</taxon>
        <taxon>Dikarya</taxon>
        <taxon>Basidiomycota</taxon>
        <taxon>Agaricomycotina</taxon>
        <taxon>Agaricomycetes</taxon>
        <taxon>Agaricomycetidae</taxon>
        <taxon>Agaricales</taxon>
        <taxon>Pluteineae</taxon>
        <taxon>Pluteaceae</taxon>
        <taxon>Pluteus</taxon>
    </lineage>
</organism>
<gene>
    <name evidence="1" type="ORF">BDN72DRAFT_899390</name>
</gene>
<dbReference type="Proteomes" id="UP000308600">
    <property type="component" value="Unassembled WGS sequence"/>
</dbReference>
<accession>A0ACD3AN53</accession>
<keyword evidence="2" id="KW-1185">Reference proteome</keyword>
<dbReference type="EMBL" id="ML208389">
    <property type="protein sequence ID" value="TFK66976.1"/>
    <property type="molecule type" value="Genomic_DNA"/>
</dbReference>
<evidence type="ECO:0000313" key="1">
    <source>
        <dbReference type="EMBL" id="TFK66976.1"/>
    </source>
</evidence>
<name>A0ACD3AN53_9AGAR</name>
<protein>
    <submittedName>
        <fullName evidence="1">Uncharacterized protein</fullName>
    </submittedName>
</protein>
<reference evidence="1 2" key="1">
    <citation type="journal article" date="2019" name="Nat. Ecol. Evol.">
        <title>Megaphylogeny resolves global patterns of mushroom evolution.</title>
        <authorList>
            <person name="Varga T."/>
            <person name="Krizsan K."/>
            <person name="Foldi C."/>
            <person name="Dima B."/>
            <person name="Sanchez-Garcia M."/>
            <person name="Sanchez-Ramirez S."/>
            <person name="Szollosi G.J."/>
            <person name="Szarkandi J.G."/>
            <person name="Papp V."/>
            <person name="Albert L."/>
            <person name="Andreopoulos W."/>
            <person name="Angelini C."/>
            <person name="Antonin V."/>
            <person name="Barry K.W."/>
            <person name="Bougher N.L."/>
            <person name="Buchanan P."/>
            <person name="Buyck B."/>
            <person name="Bense V."/>
            <person name="Catcheside P."/>
            <person name="Chovatia M."/>
            <person name="Cooper J."/>
            <person name="Damon W."/>
            <person name="Desjardin D."/>
            <person name="Finy P."/>
            <person name="Geml J."/>
            <person name="Haridas S."/>
            <person name="Hughes K."/>
            <person name="Justo A."/>
            <person name="Karasinski D."/>
            <person name="Kautmanova I."/>
            <person name="Kiss B."/>
            <person name="Kocsube S."/>
            <person name="Kotiranta H."/>
            <person name="LaButti K.M."/>
            <person name="Lechner B.E."/>
            <person name="Liimatainen K."/>
            <person name="Lipzen A."/>
            <person name="Lukacs Z."/>
            <person name="Mihaltcheva S."/>
            <person name="Morgado L.N."/>
            <person name="Niskanen T."/>
            <person name="Noordeloos M.E."/>
            <person name="Ohm R.A."/>
            <person name="Ortiz-Santana B."/>
            <person name="Ovrebo C."/>
            <person name="Racz N."/>
            <person name="Riley R."/>
            <person name="Savchenko A."/>
            <person name="Shiryaev A."/>
            <person name="Soop K."/>
            <person name="Spirin V."/>
            <person name="Szebenyi C."/>
            <person name="Tomsovsky M."/>
            <person name="Tulloss R.E."/>
            <person name="Uehling J."/>
            <person name="Grigoriev I.V."/>
            <person name="Vagvolgyi C."/>
            <person name="Papp T."/>
            <person name="Martin F.M."/>
            <person name="Miettinen O."/>
            <person name="Hibbett D.S."/>
            <person name="Nagy L.G."/>
        </authorList>
    </citation>
    <scope>NUCLEOTIDE SEQUENCE [LARGE SCALE GENOMIC DNA]</scope>
    <source>
        <strain evidence="1 2">NL-1719</strain>
    </source>
</reference>
<evidence type="ECO:0000313" key="2">
    <source>
        <dbReference type="Proteomes" id="UP000308600"/>
    </source>
</evidence>